<dbReference type="InterPro" id="IPR036570">
    <property type="entry name" value="HORMA_dom_sf"/>
</dbReference>
<comment type="subcellular location">
    <subcellularLocation>
        <location evidence="1">Nucleus</location>
    </subcellularLocation>
</comment>
<keyword evidence="9" id="KW-1185">Reference proteome</keyword>
<dbReference type="SUPFAM" id="SSF56019">
    <property type="entry name" value="The spindle assembly checkpoint protein mad2"/>
    <property type="match status" value="1"/>
</dbReference>
<dbReference type="RefSeq" id="XP_037140156.1">
    <property type="nucleotide sequence ID" value="XM_037284260.1"/>
</dbReference>
<dbReference type="EMBL" id="CP059250">
    <property type="protein sequence ID" value="QLL33482.1"/>
    <property type="molecule type" value="Genomic_DNA"/>
</dbReference>
<evidence type="ECO:0000259" key="7">
    <source>
        <dbReference type="PROSITE" id="PS50815"/>
    </source>
</evidence>
<dbReference type="InterPro" id="IPR045091">
    <property type="entry name" value="Mad2-like"/>
</dbReference>
<keyword evidence="3" id="KW-0132">Cell division</keyword>
<dbReference type="PANTHER" id="PTHR11842:SF11">
    <property type="entry name" value="MITOTIC SPINDLE ASSEMBLY CHECKPOINT PROTEIN MAD2A"/>
    <property type="match status" value="1"/>
</dbReference>
<protein>
    <recommendedName>
        <fullName evidence="7">HORMA domain-containing protein</fullName>
    </recommendedName>
</protein>
<dbReference type="Pfam" id="PF02301">
    <property type="entry name" value="HORMA"/>
    <property type="match status" value="1"/>
</dbReference>
<dbReference type="OrthoDB" id="1806at2759"/>
<dbReference type="InterPro" id="IPR003511">
    <property type="entry name" value="HORMA_dom"/>
</dbReference>
<proteinExistence type="inferred from homology"/>
<dbReference type="PROSITE" id="PS50815">
    <property type="entry name" value="HORMA"/>
    <property type="match status" value="1"/>
</dbReference>
<dbReference type="Gene3D" id="3.30.900.10">
    <property type="entry name" value="HORMA domain"/>
    <property type="match status" value="1"/>
</dbReference>
<dbReference type="GO" id="GO:0005737">
    <property type="term" value="C:cytoplasm"/>
    <property type="evidence" value="ECO:0007669"/>
    <property type="project" value="TreeGrafter"/>
</dbReference>
<evidence type="ECO:0000256" key="5">
    <source>
        <dbReference type="ARBA" id="ARBA00023242"/>
    </source>
</evidence>
<feature type="domain" description="HORMA" evidence="7">
    <location>
        <begin position="8"/>
        <end position="196"/>
    </location>
</feature>
<evidence type="ECO:0000256" key="3">
    <source>
        <dbReference type="ARBA" id="ARBA00022618"/>
    </source>
</evidence>
<dbReference type="FunFam" id="3.30.900.10:FF:000002">
    <property type="entry name" value="Mitotic spindle assembly checkpoint protein MAD2A"/>
    <property type="match status" value="1"/>
</dbReference>
<comment type="similarity">
    <text evidence="2">Belongs to the MAD2 family.</text>
</comment>
<dbReference type="GO" id="GO:0033597">
    <property type="term" value="C:mitotic checkpoint complex"/>
    <property type="evidence" value="ECO:0007669"/>
    <property type="project" value="UniProtKB-ARBA"/>
</dbReference>
<dbReference type="GO" id="GO:0007094">
    <property type="term" value="P:mitotic spindle assembly checkpoint signaling"/>
    <property type="evidence" value="ECO:0007669"/>
    <property type="project" value="TreeGrafter"/>
</dbReference>
<reference evidence="8 9" key="1">
    <citation type="submission" date="2020-06" db="EMBL/GenBank/DDBJ databases">
        <title>The yeast mating-type switching endonuclease HO is a domesticated member of an unorthodox homing genetic element family.</title>
        <authorList>
            <person name="Coughlan A.Y."/>
            <person name="Lombardi L."/>
            <person name="Braun-Galleani S."/>
            <person name="Martos A.R."/>
            <person name="Galeote V."/>
            <person name="Bigey F."/>
            <person name="Dequin S."/>
            <person name="Byrne K.P."/>
            <person name="Wolfe K.H."/>
        </authorList>
    </citation>
    <scope>NUCLEOTIDE SEQUENCE [LARGE SCALE GENOMIC DNA]</scope>
    <source>
        <strain evidence="8 9">CBS764</strain>
    </source>
</reference>
<evidence type="ECO:0000313" key="9">
    <source>
        <dbReference type="Proteomes" id="UP000515788"/>
    </source>
</evidence>
<dbReference type="Proteomes" id="UP000515788">
    <property type="component" value="Chromosome 5"/>
</dbReference>
<gene>
    <name evidence="8" type="ORF">HG536_0E03930</name>
</gene>
<evidence type="ECO:0000256" key="6">
    <source>
        <dbReference type="ARBA" id="ARBA00023306"/>
    </source>
</evidence>
<keyword evidence="4" id="KW-0498">Mitosis</keyword>
<keyword evidence="5" id="KW-0539">Nucleus</keyword>
<evidence type="ECO:0000256" key="2">
    <source>
        <dbReference type="ARBA" id="ARBA00010348"/>
    </source>
</evidence>
<keyword evidence="6" id="KW-0131">Cell cycle</keyword>
<dbReference type="GO" id="GO:0005654">
    <property type="term" value="C:nucleoplasm"/>
    <property type="evidence" value="ECO:0007669"/>
    <property type="project" value="TreeGrafter"/>
</dbReference>
<sequence>MSRPISLRGSTKTITEFFEYSINSILYQRGVYPQDDFTTAKKYGLTLLKTTDDELKAYIRVVLLQVHKWLIGRKCNKLVLCVVDKDEGEVVERWAFDIHHVGKDEDAEDSRIGEQVDPDQTQNQIRALIRQITASVTFLPELANEGNYTFNVLAYTDANAKVPLEWSDSDSKTISNGETVQFKSFRTDDHRVSAQVSYKH</sequence>
<dbReference type="GO" id="GO:0051301">
    <property type="term" value="P:cell division"/>
    <property type="evidence" value="ECO:0007669"/>
    <property type="project" value="UniProtKB-KW"/>
</dbReference>
<name>A0A7G3ZIZ6_9SACH</name>
<dbReference type="AlphaFoldDB" id="A0A7G3ZIZ6"/>
<evidence type="ECO:0000256" key="1">
    <source>
        <dbReference type="ARBA" id="ARBA00004123"/>
    </source>
</evidence>
<dbReference type="GeneID" id="59326678"/>
<accession>A0A7G3ZIZ6</accession>
<dbReference type="KEGG" id="tgb:HG536_0E03930"/>
<evidence type="ECO:0000256" key="4">
    <source>
        <dbReference type="ARBA" id="ARBA00022776"/>
    </source>
</evidence>
<organism evidence="8 9">
    <name type="scientific">Torulaspora globosa</name>
    <dbReference type="NCBI Taxonomy" id="48254"/>
    <lineage>
        <taxon>Eukaryota</taxon>
        <taxon>Fungi</taxon>
        <taxon>Dikarya</taxon>
        <taxon>Ascomycota</taxon>
        <taxon>Saccharomycotina</taxon>
        <taxon>Saccharomycetes</taxon>
        <taxon>Saccharomycetales</taxon>
        <taxon>Saccharomycetaceae</taxon>
        <taxon>Torulaspora</taxon>
    </lineage>
</organism>
<dbReference type="GO" id="GO:0000776">
    <property type="term" value="C:kinetochore"/>
    <property type="evidence" value="ECO:0007669"/>
    <property type="project" value="TreeGrafter"/>
</dbReference>
<dbReference type="PANTHER" id="PTHR11842">
    <property type="entry name" value="MITOTIC SPINDLE ASSEMBLY CHECKPOINT PROTEIN MAD2"/>
    <property type="match status" value="1"/>
</dbReference>
<evidence type="ECO:0000313" key="8">
    <source>
        <dbReference type="EMBL" id="QLL33482.1"/>
    </source>
</evidence>